<reference evidence="2" key="1">
    <citation type="submission" date="2015-04" db="UniProtKB">
        <authorList>
            <consortium name="EnsemblPlants"/>
        </authorList>
    </citation>
    <scope>IDENTIFICATION</scope>
</reference>
<dbReference type="SUPFAM" id="SSF81383">
    <property type="entry name" value="F-box domain"/>
    <property type="match status" value="1"/>
</dbReference>
<dbReference type="PANTHER" id="PTHR34591">
    <property type="entry name" value="OS03G0653100 PROTEIN-RELATED"/>
    <property type="match status" value="1"/>
</dbReference>
<proteinExistence type="predicted"/>
<dbReference type="InterPro" id="IPR001810">
    <property type="entry name" value="F-box_dom"/>
</dbReference>
<dbReference type="STRING" id="4537.A0A0E0KH80"/>
<dbReference type="AlphaFoldDB" id="A0A0E0KH80"/>
<dbReference type="Proteomes" id="UP000026962">
    <property type="component" value="Chromosome 3"/>
</dbReference>
<organism evidence="2">
    <name type="scientific">Oryza punctata</name>
    <name type="common">Red rice</name>
    <dbReference type="NCBI Taxonomy" id="4537"/>
    <lineage>
        <taxon>Eukaryota</taxon>
        <taxon>Viridiplantae</taxon>
        <taxon>Streptophyta</taxon>
        <taxon>Embryophyta</taxon>
        <taxon>Tracheophyta</taxon>
        <taxon>Spermatophyta</taxon>
        <taxon>Magnoliopsida</taxon>
        <taxon>Liliopsida</taxon>
        <taxon>Poales</taxon>
        <taxon>Poaceae</taxon>
        <taxon>BOP clade</taxon>
        <taxon>Oryzoideae</taxon>
        <taxon>Oryzeae</taxon>
        <taxon>Oryzinae</taxon>
        <taxon>Oryza</taxon>
    </lineage>
</organism>
<evidence type="ECO:0000313" key="3">
    <source>
        <dbReference type="Proteomes" id="UP000026962"/>
    </source>
</evidence>
<dbReference type="OMA" id="SMRGIFI"/>
<reference evidence="2" key="2">
    <citation type="submission" date="2018-05" db="EMBL/GenBank/DDBJ databases">
        <title>OpunRS2 (Oryza punctata Reference Sequence Version 2).</title>
        <authorList>
            <person name="Zhang J."/>
            <person name="Kudrna D."/>
            <person name="Lee S."/>
            <person name="Talag J."/>
            <person name="Welchert J."/>
            <person name="Wing R.A."/>
        </authorList>
    </citation>
    <scope>NUCLEOTIDE SEQUENCE [LARGE SCALE GENOMIC DNA]</scope>
</reference>
<feature type="domain" description="F-box" evidence="1">
    <location>
        <begin position="1"/>
        <end position="45"/>
    </location>
</feature>
<dbReference type="HOGENOM" id="CLU_030606_2_0_1"/>
<dbReference type="PANTHER" id="PTHR34591:SF54">
    <property type="entry name" value="F-BOX DOMAIN CONTAINING PROTEIN, EXPRESSED"/>
    <property type="match status" value="1"/>
</dbReference>
<dbReference type="Gramene" id="OPUNC03G26320.1">
    <property type="protein sequence ID" value="OPUNC03G26320.1"/>
    <property type="gene ID" value="OPUNC03G26320"/>
</dbReference>
<accession>A0A0E0KH80</accession>
<evidence type="ECO:0000259" key="1">
    <source>
        <dbReference type="PROSITE" id="PS50181"/>
    </source>
</evidence>
<dbReference type="Gene3D" id="1.20.1280.50">
    <property type="match status" value="1"/>
</dbReference>
<sequence length="241" mass="27963">MVAALPDDLLAEVLRRLAPRSLAACRCVCKPWRDLVDERRLLRADLLPHSLAGIFINFSGLFYPEFFARPSTTISGRLDFLPFGTKYYNVEDHCNGLLLLDLYDCYCVVNPATRWWARLPPRPPLLDEMETDHIHTVYLVFDPAASPNYEVFVIPCIQNWRIQVEQEPSECPPSVYVLSSRTERWEERTFVREGEAARTGIVPDMRISLRNDQYQVIKLPKVTRMPLDEYFYLGRSQKGVH</sequence>
<dbReference type="InterPro" id="IPR036047">
    <property type="entry name" value="F-box-like_dom_sf"/>
</dbReference>
<evidence type="ECO:0000313" key="2">
    <source>
        <dbReference type="EnsemblPlants" id="OPUNC03G26320.1"/>
    </source>
</evidence>
<keyword evidence="3" id="KW-1185">Reference proteome</keyword>
<dbReference type="PROSITE" id="PS50181">
    <property type="entry name" value="FBOX"/>
    <property type="match status" value="1"/>
</dbReference>
<dbReference type="EnsemblPlants" id="OPUNC03G26320.1">
    <property type="protein sequence ID" value="OPUNC03G26320.1"/>
    <property type="gene ID" value="OPUNC03G26320"/>
</dbReference>
<dbReference type="Pfam" id="PF00646">
    <property type="entry name" value="F-box"/>
    <property type="match status" value="1"/>
</dbReference>
<name>A0A0E0KH80_ORYPU</name>
<dbReference type="SMART" id="SM00256">
    <property type="entry name" value="FBOX"/>
    <property type="match status" value="1"/>
</dbReference>
<protein>
    <recommendedName>
        <fullName evidence="1">F-box domain-containing protein</fullName>
    </recommendedName>
</protein>